<reference evidence="9" key="1">
    <citation type="submission" date="2020-09" db="EMBL/GenBank/DDBJ databases">
        <title>Pelagicoccus enzymogenes sp. nov. with an EPS production, isolated from marine sediment.</title>
        <authorList>
            <person name="Feng X."/>
        </authorList>
    </citation>
    <scope>NUCLEOTIDE SEQUENCE</scope>
    <source>
        <strain evidence="9">NFK12</strain>
    </source>
</reference>
<evidence type="ECO:0000313" key="10">
    <source>
        <dbReference type="Proteomes" id="UP000622317"/>
    </source>
</evidence>
<comment type="subcellular location">
    <subcellularLocation>
        <location evidence="1">Cell inner membrane</location>
    </subcellularLocation>
</comment>
<name>A0A927F692_9BACT</name>
<keyword evidence="3" id="KW-0997">Cell inner membrane</keyword>
<evidence type="ECO:0000256" key="3">
    <source>
        <dbReference type="ARBA" id="ARBA00022519"/>
    </source>
</evidence>
<accession>A0A927F692</accession>
<keyword evidence="6 7" id="KW-0472">Membrane</keyword>
<protein>
    <submittedName>
        <fullName evidence="9">MCE family protein</fullName>
    </submittedName>
</protein>
<gene>
    <name evidence="9" type="ORF">IEN85_04630</name>
</gene>
<dbReference type="EMBL" id="JACYFG010000006">
    <property type="protein sequence ID" value="MBD5778765.1"/>
    <property type="molecule type" value="Genomic_DNA"/>
</dbReference>
<evidence type="ECO:0000259" key="8">
    <source>
        <dbReference type="Pfam" id="PF02470"/>
    </source>
</evidence>
<organism evidence="9 10">
    <name type="scientific">Pelagicoccus enzymogenes</name>
    <dbReference type="NCBI Taxonomy" id="2773457"/>
    <lineage>
        <taxon>Bacteria</taxon>
        <taxon>Pseudomonadati</taxon>
        <taxon>Verrucomicrobiota</taxon>
        <taxon>Opitutia</taxon>
        <taxon>Puniceicoccales</taxon>
        <taxon>Pelagicoccaceae</taxon>
        <taxon>Pelagicoccus</taxon>
    </lineage>
</organism>
<dbReference type="InterPro" id="IPR051800">
    <property type="entry name" value="PqiA-PqiB_transport"/>
</dbReference>
<evidence type="ECO:0000313" key="9">
    <source>
        <dbReference type="EMBL" id="MBD5778765.1"/>
    </source>
</evidence>
<dbReference type="Pfam" id="PF02470">
    <property type="entry name" value="MlaD"/>
    <property type="match status" value="2"/>
</dbReference>
<evidence type="ECO:0000256" key="4">
    <source>
        <dbReference type="ARBA" id="ARBA00022692"/>
    </source>
</evidence>
<evidence type="ECO:0000256" key="6">
    <source>
        <dbReference type="ARBA" id="ARBA00023136"/>
    </source>
</evidence>
<feature type="transmembrane region" description="Helical" evidence="7">
    <location>
        <begin position="19"/>
        <end position="37"/>
    </location>
</feature>
<keyword evidence="2" id="KW-1003">Cell membrane</keyword>
<evidence type="ECO:0000256" key="1">
    <source>
        <dbReference type="ARBA" id="ARBA00004533"/>
    </source>
</evidence>
<evidence type="ECO:0000256" key="7">
    <source>
        <dbReference type="SAM" id="Phobius"/>
    </source>
</evidence>
<dbReference type="PANTHER" id="PTHR30462">
    <property type="entry name" value="INTERMEMBRANE TRANSPORT PROTEIN PQIB-RELATED"/>
    <property type="match status" value="1"/>
</dbReference>
<feature type="domain" description="Mce/MlaD" evidence="8">
    <location>
        <begin position="44"/>
        <end position="135"/>
    </location>
</feature>
<dbReference type="GO" id="GO:0005886">
    <property type="term" value="C:plasma membrane"/>
    <property type="evidence" value="ECO:0007669"/>
    <property type="project" value="UniProtKB-SubCell"/>
</dbReference>
<feature type="domain" description="Mce/MlaD" evidence="8">
    <location>
        <begin position="157"/>
        <end position="221"/>
    </location>
</feature>
<proteinExistence type="predicted"/>
<dbReference type="AlphaFoldDB" id="A0A927F692"/>
<dbReference type="PANTHER" id="PTHR30462:SF2">
    <property type="entry name" value="INTERMEMBRANE TRANSPORT PROTEIN PQIB"/>
    <property type="match status" value="1"/>
</dbReference>
<dbReference type="Proteomes" id="UP000622317">
    <property type="component" value="Unassembled WGS sequence"/>
</dbReference>
<sequence>MNQAQESSQHNPTPNPNSLLVWIVPLVALLVGGYMIVKEVSQQGPQITILFENGEGIEAGKTVLQHKGVKVGLVESVRLSADLEHVEATVKLQKSAKGLARESSKFWILRPEIGIEGIRGLGTLISGPTIQVQPGVGPLQKQFTAEKRPPLKGSELGYHYYLSVSQLGSLKPGSPVLYRQYKVGEVLETELAADATAIRVKILVNSPYDKLVRTDSVFWNASGIAMSVGLLGAKIQTDSLQSVLAGGIMFATPENKGELAELAPENLEFELHTELDEDWLKWSPKISLQ</sequence>
<dbReference type="RefSeq" id="WP_191615895.1">
    <property type="nucleotide sequence ID" value="NZ_JACYFG010000006.1"/>
</dbReference>
<keyword evidence="10" id="KW-1185">Reference proteome</keyword>
<keyword evidence="4 7" id="KW-0812">Transmembrane</keyword>
<dbReference type="InterPro" id="IPR003399">
    <property type="entry name" value="Mce/MlaD"/>
</dbReference>
<evidence type="ECO:0000256" key="5">
    <source>
        <dbReference type="ARBA" id="ARBA00022989"/>
    </source>
</evidence>
<comment type="caution">
    <text evidence="9">The sequence shown here is derived from an EMBL/GenBank/DDBJ whole genome shotgun (WGS) entry which is preliminary data.</text>
</comment>
<evidence type="ECO:0000256" key="2">
    <source>
        <dbReference type="ARBA" id="ARBA00022475"/>
    </source>
</evidence>
<keyword evidence="5 7" id="KW-1133">Transmembrane helix</keyword>